<gene>
    <name evidence="1" type="ORF">DPMN_006979</name>
</gene>
<dbReference type="AlphaFoldDB" id="A0A9D4MW73"/>
<evidence type="ECO:0000313" key="2">
    <source>
        <dbReference type="Proteomes" id="UP000828390"/>
    </source>
</evidence>
<organism evidence="1 2">
    <name type="scientific">Dreissena polymorpha</name>
    <name type="common">Zebra mussel</name>
    <name type="synonym">Mytilus polymorpha</name>
    <dbReference type="NCBI Taxonomy" id="45954"/>
    <lineage>
        <taxon>Eukaryota</taxon>
        <taxon>Metazoa</taxon>
        <taxon>Spiralia</taxon>
        <taxon>Lophotrochozoa</taxon>
        <taxon>Mollusca</taxon>
        <taxon>Bivalvia</taxon>
        <taxon>Autobranchia</taxon>
        <taxon>Heteroconchia</taxon>
        <taxon>Euheterodonta</taxon>
        <taxon>Imparidentia</taxon>
        <taxon>Neoheterodontei</taxon>
        <taxon>Myida</taxon>
        <taxon>Dreissenoidea</taxon>
        <taxon>Dreissenidae</taxon>
        <taxon>Dreissena</taxon>
    </lineage>
</organism>
<protein>
    <submittedName>
        <fullName evidence="1">Uncharacterized protein</fullName>
    </submittedName>
</protein>
<keyword evidence="2" id="KW-1185">Reference proteome</keyword>
<reference evidence="1" key="1">
    <citation type="journal article" date="2019" name="bioRxiv">
        <title>The Genome of the Zebra Mussel, Dreissena polymorpha: A Resource for Invasive Species Research.</title>
        <authorList>
            <person name="McCartney M.A."/>
            <person name="Auch B."/>
            <person name="Kono T."/>
            <person name="Mallez S."/>
            <person name="Zhang Y."/>
            <person name="Obille A."/>
            <person name="Becker A."/>
            <person name="Abrahante J.E."/>
            <person name="Garbe J."/>
            <person name="Badalamenti J.P."/>
            <person name="Herman A."/>
            <person name="Mangelson H."/>
            <person name="Liachko I."/>
            <person name="Sullivan S."/>
            <person name="Sone E.D."/>
            <person name="Koren S."/>
            <person name="Silverstein K.A.T."/>
            <person name="Beckman K.B."/>
            <person name="Gohl D.M."/>
        </authorList>
    </citation>
    <scope>NUCLEOTIDE SEQUENCE</scope>
    <source>
        <strain evidence="1">Duluth1</strain>
        <tissue evidence="1">Whole animal</tissue>
    </source>
</reference>
<accession>A0A9D4MW73</accession>
<evidence type="ECO:0000313" key="1">
    <source>
        <dbReference type="EMBL" id="KAH3883031.1"/>
    </source>
</evidence>
<comment type="caution">
    <text evidence="1">The sequence shown here is derived from an EMBL/GenBank/DDBJ whole genome shotgun (WGS) entry which is preliminary data.</text>
</comment>
<reference evidence="1" key="2">
    <citation type="submission" date="2020-11" db="EMBL/GenBank/DDBJ databases">
        <authorList>
            <person name="McCartney M.A."/>
            <person name="Auch B."/>
            <person name="Kono T."/>
            <person name="Mallez S."/>
            <person name="Becker A."/>
            <person name="Gohl D.M."/>
            <person name="Silverstein K.A.T."/>
            <person name="Koren S."/>
            <person name="Bechman K.B."/>
            <person name="Herman A."/>
            <person name="Abrahante J.E."/>
            <person name="Garbe J."/>
        </authorList>
    </citation>
    <scope>NUCLEOTIDE SEQUENCE</scope>
    <source>
        <strain evidence="1">Duluth1</strain>
        <tissue evidence="1">Whole animal</tissue>
    </source>
</reference>
<dbReference type="Proteomes" id="UP000828390">
    <property type="component" value="Unassembled WGS sequence"/>
</dbReference>
<name>A0A9D4MW73_DREPO</name>
<sequence>MKNGILHTITSDISYTIRHRRDLLHVWLSELNPIQALTPPLPTTRVSPKRSLLILPTQPITVILLNQLIASHG</sequence>
<proteinExistence type="predicted"/>
<dbReference type="EMBL" id="JAIWYP010000001">
    <property type="protein sequence ID" value="KAH3883031.1"/>
    <property type="molecule type" value="Genomic_DNA"/>
</dbReference>